<accession>A0ACB5R818</accession>
<gene>
    <name evidence="1" type="ORF">rsdtw13_04290</name>
</gene>
<keyword evidence="1" id="KW-0378">Hydrolase</keyword>
<protein>
    <submittedName>
        <fullName evidence="1">Hydrolase</fullName>
    </submittedName>
</protein>
<name>A0ACB5R818_9CLOT</name>
<evidence type="ECO:0000313" key="2">
    <source>
        <dbReference type="Proteomes" id="UP001058074"/>
    </source>
</evidence>
<reference evidence="1" key="1">
    <citation type="journal article" date="2025" name="Int. J. Syst. Evol. Microbiol.">
        <title>Inconstantimicrobium mannanitabidum sp. nov., a novel member of the family Clostridiaceae isolated from anoxic soil under the treatment of reductive soil disinfestation.</title>
        <authorList>
            <person name="Ueki A."/>
            <person name="Tonouchi A."/>
            <person name="Honma S."/>
            <person name="Kaku N."/>
            <person name="Ueki K."/>
        </authorList>
    </citation>
    <scope>NUCLEOTIDE SEQUENCE</scope>
    <source>
        <strain evidence="1">TW13</strain>
    </source>
</reference>
<dbReference type="EMBL" id="BROD01000001">
    <property type="protein sequence ID" value="GKX65171.1"/>
    <property type="molecule type" value="Genomic_DNA"/>
</dbReference>
<proteinExistence type="predicted"/>
<dbReference type="Proteomes" id="UP001058074">
    <property type="component" value="Unassembled WGS sequence"/>
</dbReference>
<sequence>MKRKAVFFDIDGTLYNPVIGVPDSTIEGIKQLKQNGHLAFISTGRARAMIPQELVDLGFDGVLAACGTYVEYERSVIYNLDLEESICGNVISTLKKHNIFFILEGQDYLYMDDGDDFEGDQFSIKTFKKLFGDKIKPVTGLGLDYRFNKITCKTNEHSNFKEAYKSLEKDFDCICHSAQFIELVPKGFSKVKGIEAILQHLNINIENTYAFGDSLNDIDMLNYVEYGIAMGNSSAEVLKIANYKTDTLENNGIYKGLKQFNLI</sequence>
<organism evidence="1 2">
    <name type="scientific">Inconstantimicrobium mannanitabidum</name>
    <dbReference type="NCBI Taxonomy" id="1604901"/>
    <lineage>
        <taxon>Bacteria</taxon>
        <taxon>Bacillati</taxon>
        <taxon>Bacillota</taxon>
        <taxon>Clostridia</taxon>
        <taxon>Eubacteriales</taxon>
        <taxon>Clostridiaceae</taxon>
        <taxon>Inconstantimicrobium</taxon>
    </lineage>
</organism>
<keyword evidence="2" id="KW-1185">Reference proteome</keyword>
<comment type="caution">
    <text evidence="1">The sequence shown here is derived from an EMBL/GenBank/DDBJ whole genome shotgun (WGS) entry which is preliminary data.</text>
</comment>
<evidence type="ECO:0000313" key="1">
    <source>
        <dbReference type="EMBL" id="GKX65171.1"/>
    </source>
</evidence>